<reference evidence="3 4" key="1">
    <citation type="journal article" date="2016" name="Nat. Commun.">
        <title>Thousands of microbial genomes shed light on interconnected biogeochemical processes in an aquifer system.</title>
        <authorList>
            <person name="Anantharaman K."/>
            <person name="Brown C.T."/>
            <person name="Hug L.A."/>
            <person name="Sharon I."/>
            <person name="Castelle C.J."/>
            <person name="Probst A.J."/>
            <person name="Thomas B.C."/>
            <person name="Singh A."/>
            <person name="Wilkins M.J."/>
            <person name="Karaoz U."/>
            <person name="Brodie E.L."/>
            <person name="Williams K.H."/>
            <person name="Hubbard S.S."/>
            <person name="Banfield J.F."/>
        </authorList>
    </citation>
    <scope>NUCLEOTIDE SEQUENCE [LARGE SCALE GENOMIC DNA]</scope>
</reference>
<dbReference type="InterPro" id="IPR005754">
    <property type="entry name" value="Sortase"/>
</dbReference>
<dbReference type="Gene3D" id="2.40.260.10">
    <property type="entry name" value="Sortase"/>
    <property type="match status" value="1"/>
</dbReference>
<name>A0A1G2E1U4_9BACT</name>
<comment type="caution">
    <text evidence="3">The sequence shown here is derived from an EMBL/GenBank/DDBJ whole genome shotgun (WGS) entry which is preliminary data.</text>
</comment>
<dbReference type="InterPro" id="IPR042003">
    <property type="entry name" value="Sortase_E"/>
</dbReference>
<dbReference type="NCBIfam" id="TIGR01076">
    <property type="entry name" value="sortase_fam"/>
    <property type="match status" value="1"/>
</dbReference>
<dbReference type="CDD" id="cd05830">
    <property type="entry name" value="Sortase_E"/>
    <property type="match status" value="1"/>
</dbReference>
<evidence type="ECO:0008006" key="5">
    <source>
        <dbReference type="Google" id="ProtNLM"/>
    </source>
</evidence>
<feature type="transmembrane region" description="Helical" evidence="2">
    <location>
        <begin position="12"/>
        <end position="33"/>
    </location>
</feature>
<dbReference type="SUPFAM" id="SSF63817">
    <property type="entry name" value="Sortase"/>
    <property type="match status" value="1"/>
</dbReference>
<evidence type="ECO:0000256" key="1">
    <source>
        <dbReference type="ARBA" id="ARBA00022801"/>
    </source>
</evidence>
<evidence type="ECO:0000256" key="2">
    <source>
        <dbReference type="SAM" id="Phobius"/>
    </source>
</evidence>
<keyword evidence="2" id="KW-1133">Transmembrane helix</keyword>
<dbReference type="InterPro" id="IPR023365">
    <property type="entry name" value="Sortase_dom-sf"/>
</dbReference>
<protein>
    <recommendedName>
        <fullName evidence="5">Sortase</fullName>
    </recommendedName>
</protein>
<dbReference type="EMBL" id="MHLZ01000025">
    <property type="protein sequence ID" value="OGZ19662.1"/>
    <property type="molecule type" value="Genomic_DNA"/>
</dbReference>
<keyword evidence="1" id="KW-0378">Hydrolase</keyword>
<keyword evidence="2" id="KW-0812">Transmembrane</keyword>
<organism evidence="3 4">
    <name type="scientific">Candidatus Nealsonbacteria bacterium RIFCSPHIGHO2_01_FULL_38_55</name>
    <dbReference type="NCBI Taxonomy" id="1801664"/>
    <lineage>
        <taxon>Bacteria</taxon>
        <taxon>Candidatus Nealsoniibacteriota</taxon>
    </lineage>
</organism>
<sequence>MNKKNIKLLLKYFAFFFLAAFLFINWADVSWIFNYRAISGIAFDFFGRGENIAKADQLVGNKAVEKEVCDSPSQIEIPKIEISAPLIFTDKENDVYGALDNGVVHFPDSAMPGEPGQTLILGHSAPLNWPKTKYDWIFSNLNKLQAGEEIFVYYNCQKITYNVQSKYFLDRGEDLPKPLTASDNVLILISCWPPGKDYKRIAVEAKAEI</sequence>
<dbReference type="Pfam" id="PF04203">
    <property type="entry name" value="Sortase"/>
    <property type="match status" value="1"/>
</dbReference>
<keyword evidence="2" id="KW-0472">Membrane</keyword>
<evidence type="ECO:0000313" key="3">
    <source>
        <dbReference type="EMBL" id="OGZ19662.1"/>
    </source>
</evidence>
<accession>A0A1G2E1U4</accession>
<dbReference type="GO" id="GO:0016787">
    <property type="term" value="F:hydrolase activity"/>
    <property type="evidence" value="ECO:0007669"/>
    <property type="project" value="UniProtKB-KW"/>
</dbReference>
<dbReference type="AlphaFoldDB" id="A0A1G2E1U4"/>
<gene>
    <name evidence="3" type="ORF">A2626_02940</name>
</gene>
<evidence type="ECO:0000313" key="4">
    <source>
        <dbReference type="Proteomes" id="UP000177360"/>
    </source>
</evidence>
<proteinExistence type="predicted"/>
<dbReference type="Proteomes" id="UP000177360">
    <property type="component" value="Unassembled WGS sequence"/>
</dbReference>